<comment type="caution">
    <text evidence="1">The sequence shown here is derived from an EMBL/GenBank/DDBJ whole genome shotgun (WGS) entry which is preliminary data.</text>
</comment>
<dbReference type="AlphaFoldDB" id="A0AAN8XKQ2"/>
<protein>
    <submittedName>
        <fullName evidence="1">Uncharacterized protein</fullName>
    </submittedName>
</protein>
<dbReference type="Proteomes" id="UP001381693">
    <property type="component" value="Unassembled WGS sequence"/>
</dbReference>
<keyword evidence="2" id="KW-1185">Reference proteome</keyword>
<accession>A0AAN8XKQ2</accession>
<reference evidence="1 2" key="1">
    <citation type="submission" date="2023-11" db="EMBL/GenBank/DDBJ databases">
        <title>Halocaridina rubra genome assembly.</title>
        <authorList>
            <person name="Smith C."/>
        </authorList>
    </citation>
    <scope>NUCLEOTIDE SEQUENCE [LARGE SCALE GENOMIC DNA]</scope>
    <source>
        <strain evidence="1">EP-1</strain>
        <tissue evidence="1">Whole</tissue>
    </source>
</reference>
<feature type="non-terminal residue" evidence="1">
    <location>
        <position position="54"/>
    </location>
</feature>
<evidence type="ECO:0000313" key="2">
    <source>
        <dbReference type="Proteomes" id="UP001381693"/>
    </source>
</evidence>
<name>A0AAN8XKQ2_HALRR</name>
<organism evidence="1 2">
    <name type="scientific">Halocaridina rubra</name>
    <name type="common">Hawaiian red shrimp</name>
    <dbReference type="NCBI Taxonomy" id="373956"/>
    <lineage>
        <taxon>Eukaryota</taxon>
        <taxon>Metazoa</taxon>
        <taxon>Ecdysozoa</taxon>
        <taxon>Arthropoda</taxon>
        <taxon>Crustacea</taxon>
        <taxon>Multicrustacea</taxon>
        <taxon>Malacostraca</taxon>
        <taxon>Eumalacostraca</taxon>
        <taxon>Eucarida</taxon>
        <taxon>Decapoda</taxon>
        <taxon>Pleocyemata</taxon>
        <taxon>Caridea</taxon>
        <taxon>Atyoidea</taxon>
        <taxon>Atyidae</taxon>
        <taxon>Halocaridina</taxon>
    </lineage>
</organism>
<dbReference type="Gene3D" id="3.40.630.30">
    <property type="match status" value="1"/>
</dbReference>
<gene>
    <name evidence="1" type="ORF">SK128_003643</name>
</gene>
<evidence type="ECO:0000313" key="1">
    <source>
        <dbReference type="EMBL" id="KAK7086247.1"/>
    </source>
</evidence>
<sequence>MCEDLAISKGCQGAVCQASNPFSKKCLLSLGYESVYSITVEEITYNNEKLFRKD</sequence>
<proteinExistence type="predicted"/>
<dbReference type="EMBL" id="JAXCGZ010000281">
    <property type="protein sequence ID" value="KAK7086247.1"/>
    <property type="molecule type" value="Genomic_DNA"/>
</dbReference>